<organism evidence="2 3">
    <name type="scientific">Rotaria sordida</name>
    <dbReference type="NCBI Taxonomy" id="392033"/>
    <lineage>
        <taxon>Eukaryota</taxon>
        <taxon>Metazoa</taxon>
        <taxon>Spiralia</taxon>
        <taxon>Gnathifera</taxon>
        <taxon>Rotifera</taxon>
        <taxon>Eurotatoria</taxon>
        <taxon>Bdelloidea</taxon>
        <taxon>Philodinida</taxon>
        <taxon>Philodinidae</taxon>
        <taxon>Rotaria</taxon>
    </lineage>
</organism>
<accession>A0A819VPN0</accession>
<evidence type="ECO:0000313" key="2">
    <source>
        <dbReference type="EMBL" id="CAF4113247.1"/>
    </source>
</evidence>
<dbReference type="Proteomes" id="UP000663836">
    <property type="component" value="Unassembled WGS sequence"/>
</dbReference>
<proteinExistence type="inferred from homology"/>
<dbReference type="PANTHER" id="PTHR22835">
    <property type="entry name" value="ZINC FINGER FYVE DOMAIN CONTAINING PROTEIN"/>
    <property type="match status" value="1"/>
</dbReference>
<gene>
    <name evidence="2" type="ORF">JBS370_LOCUS32291</name>
</gene>
<dbReference type="InterPro" id="IPR036514">
    <property type="entry name" value="SGNH_hydro_sf"/>
</dbReference>
<dbReference type="Pfam" id="PF00657">
    <property type="entry name" value="Lipase_GDSL"/>
    <property type="match status" value="1"/>
</dbReference>
<comment type="caution">
    <text evidence="2">The sequence shown here is derived from an EMBL/GenBank/DDBJ whole genome shotgun (WGS) entry which is preliminary data.</text>
</comment>
<sequence>MYVQSKEIPYDTIVCFGDSNSDTGNVYKLTHSNWPTDPPYDKGISNLINYAYGSATTDNNLVRGYIAFNLTVPGINCDRTIYIIWAGENDYQFNLALSPSVVVKSLINGINDLIQIGAKHFLIVNQPPLRAYPANQALNILDYLKKLTLKHNHNLSNSIQLLQTNYSNISIKLFDVYSLITNILINPSVYGITSTKTCWNILDNTVIQLCSTPDTYLYIDGIHFTTRIHQLIADNARKLLVKSKETIKSHHSIFSVWPLI</sequence>
<name>A0A819VPN0_9BILA</name>
<dbReference type="InterPro" id="IPR001087">
    <property type="entry name" value="GDSL"/>
</dbReference>
<dbReference type="AlphaFoldDB" id="A0A819VPN0"/>
<dbReference type="GO" id="GO:0016788">
    <property type="term" value="F:hydrolase activity, acting on ester bonds"/>
    <property type="evidence" value="ECO:0007669"/>
    <property type="project" value="InterPro"/>
</dbReference>
<dbReference type="CDD" id="cd01846">
    <property type="entry name" value="fatty_acyltransferase_like"/>
    <property type="match status" value="1"/>
</dbReference>
<evidence type="ECO:0000256" key="1">
    <source>
        <dbReference type="ARBA" id="ARBA00008668"/>
    </source>
</evidence>
<evidence type="ECO:0000313" key="3">
    <source>
        <dbReference type="Proteomes" id="UP000663836"/>
    </source>
</evidence>
<dbReference type="PANTHER" id="PTHR22835:SF648">
    <property type="entry name" value="GDSL-LIKE LIPASE"/>
    <property type="match status" value="1"/>
</dbReference>
<protein>
    <submittedName>
        <fullName evidence="2">Uncharacterized protein</fullName>
    </submittedName>
</protein>
<reference evidence="2" key="1">
    <citation type="submission" date="2021-02" db="EMBL/GenBank/DDBJ databases">
        <authorList>
            <person name="Nowell W R."/>
        </authorList>
    </citation>
    <scope>NUCLEOTIDE SEQUENCE</scope>
</reference>
<dbReference type="SUPFAM" id="SSF52266">
    <property type="entry name" value="SGNH hydrolase"/>
    <property type="match status" value="1"/>
</dbReference>
<comment type="similarity">
    <text evidence="1">Belongs to the 'GDSL' lipolytic enzyme family.</text>
</comment>
<dbReference type="Gene3D" id="3.40.50.1110">
    <property type="entry name" value="SGNH hydrolase"/>
    <property type="match status" value="1"/>
</dbReference>
<dbReference type="EMBL" id="CAJOBD010008464">
    <property type="protein sequence ID" value="CAF4113247.1"/>
    <property type="molecule type" value="Genomic_DNA"/>
</dbReference>